<dbReference type="GO" id="GO:0042597">
    <property type="term" value="C:periplasmic space"/>
    <property type="evidence" value="ECO:0007669"/>
    <property type="project" value="UniProtKB-SubCell"/>
</dbReference>
<comment type="subcellular location">
    <subcellularLocation>
        <location evidence="1">Periplasm</location>
    </subcellularLocation>
</comment>
<dbReference type="PANTHER" id="PTHR30024:SF21">
    <property type="entry name" value="ABC TRANSPORTER SUBSTRATE-BINDING PROTEIN"/>
    <property type="match status" value="1"/>
</dbReference>
<dbReference type="InterPro" id="IPR015168">
    <property type="entry name" value="SsuA/THI5"/>
</dbReference>
<organism evidence="6 7">
    <name type="scientific">Azorhizobium caulinodans (strain ATCC 43989 / DSM 5975 / JCM 20966 / LMG 6465 / NBRC 14845 / NCIMB 13405 / ORS 571)</name>
    <dbReference type="NCBI Taxonomy" id="438753"/>
    <lineage>
        <taxon>Bacteria</taxon>
        <taxon>Pseudomonadati</taxon>
        <taxon>Pseudomonadota</taxon>
        <taxon>Alphaproteobacteria</taxon>
        <taxon>Hyphomicrobiales</taxon>
        <taxon>Xanthobacteraceae</taxon>
        <taxon>Azorhizobium</taxon>
    </lineage>
</organism>
<name>A8IC91_AZOC5</name>
<feature type="signal peptide" evidence="4">
    <location>
        <begin position="1"/>
        <end position="27"/>
    </location>
</feature>
<feature type="domain" description="SsuA/THI5-like" evidence="5">
    <location>
        <begin position="84"/>
        <end position="262"/>
    </location>
</feature>
<reference evidence="6 7" key="4">
    <citation type="journal article" date="2009" name="Appl. Environ. Microbiol.">
        <title>Comparative genome-wide transcriptional profiling of Azorhizobium caulinodans ORS571 grown under free-living and symbiotic conditions.</title>
        <authorList>
            <person name="Tsukada S."/>
            <person name="Aono T."/>
            <person name="Akiba N."/>
            <person name="Lee KB."/>
            <person name="Liu CT."/>
            <person name="Toyazaki H."/>
            <person name="Oyaizu H."/>
        </authorList>
    </citation>
    <scope>NUCLEOTIDE SEQUENCE [LARGE SCALE GENOMIC DNA]</scope>
    <source>
        <strain evidence="7">ATCC 43989 / DSM 5975 / JCM 20966 / LMG 6465 / NBRC 14845 / NCIMB 13405 / ORS 571</strain>
    </source>
</reference>
<reference evidence="6 7" key="6">
    <citation type="journal article" date="2011" name="Appl. Environ. Microbiol.">
        <title>Involvement of the azorhizobial chromosome partition gene (parA) in the onset of bacteroid differentiation during Sesbania rostrata stem nodule development.</title>
        <authorList>
            <person name="Liu CT."/>
            <person name="Lee KB."/>
            <person name="Wang YS."/>
            <person name="Peng MH."/>
            <person name="Lee KT."/>
            <person name="Suzuki S."/>
            <person name="Suzuki T."/>
            <person name="Oyaizu H."/>
        </authorList>
    </citation>
    <scope>NUCLEOTIDE SEQUENCE [LARGE SCALE GENOMIC DNA]</scope>
    <source>
        <strain evidence="7">ATCC 43989 / DSM 5975 / JCM 20966 / LMG 6465 / NBRC 14845 / NCIMB 13405 / ORS 571</strain>
    </source>
</reference>
<accession>A8IC91</accession>
<dbReference type="Proteomes" id="UP000000270">
    <property type="component" value="Chromosome"/>
</dbReference>
<reference evidence="6 7" key="1">
    <citation type="journal article" date="2007" name="Appl. Environ. Microbiol.">
        <title>Rhizobial factors required for stem nodule maturation and maintenance in Sesbania rostrata-Azorhizobium caulinodans ORS571 symbiosis.</title>
        <authorList>
            <person name="Suzuki S."/>
            <person name="Aono T."/>
            <person name="Lee KB."/>
            <person name="Suzuki T."/>
            <person name="Liu CT."/>
            <person name="Miwa H."/>
            <person name="Wakao S."/>
            <person name="Iki T."/>
            <person name="Oyaizu H."/>
        </authorList>
    </citation>
    <scope>NUCLEOTIDE SEQUENCE [LARGE SCALE GENOMIC DNA]</scope>
    <source>
        <strain evidence="7">ATCC 43989 / DSM 5975 / JCM 20966 / LMG 6465 / NBRC 14845 / NCIMB 13405 / ORS 571</strain>
    </source>
</reference>
<dbReference type="eggNOG" id="COG0715">
    <property type="taxonomic scope" value="Bacteria"/>
</dbReference>
<dbReference type="EMBL" id="AP009384">
    <property type="protein sequence ID" value="BAF89175.1"/>
    <property type="molecule type" value="Genomic_DNA"/>
</dbReference>
<proteinExistence type="predicted"/>
<keyword evidence="2" id="KW-0813">Transport</keyword>
<protein>
    <submittedName>
        <fullName evidence="6">Putative sulfate ester transport system substrate-binding protein</fullName>
    </submittedName>
</protein>
<keyword evidence="3 4" id="KW-0732">Signal</keyword>
<evidence type="ECO:0000313" key="7">
    <source>
        <dbReference type="Proteomes" id="UP000000270"/>
    </source>
</evidence>
<dbReference type="Pfam" id="PF09084">
    <property type="entry name" value="NMT1"/>
    <property type="match status" value="1"/>
</dbReference>
<evidence type="ECO:0000313" key="6">
    <source>
        <dbReference type="EMBL" id="BAF89175.1"/>
    </source>
</evidence>
<dbReference type="GO" id="GO:0042626">
    <property type="term" value="F:ATPase-coupled transmembrane transporter activity"/>
    <property type="evidence" value="ECO:0007669"/>
    <property type="project" value="InterPro"/>
</dbReference>
<reference evidence="7" key="2">
    <citation type="submission" date="2007-04" db="EMBL/GenBank/DDBJ databases">
        <title>Complete genome sequence of the nitrogen-fixing bacterium Azorhizobium caulinodans ORS571.</title>
        <authorList>
            <person name="Lee K.B."/>
            <person name="Backer P.D."/>
            <person name="Aono T."/>
            <person name="Liu C.T."/>
            <person name="Suzuki S."/>
            <person name="Suzuki T."/>
            <person name="Kaneko T."/>
            <person name="Yamada M."/>
            <person name="Tabata S."/>
            <person name="Kupfer D.M."/>
            <person name="Najar F.Z."/>
            <person name="Wiley G.B."/>
            <person name="Roe B."/>
            <person name="Binnewies T."/>
            <person name="Ussery D."/>
            <person name="Vereecke D."/>
            <person name="Gevers D."/>
            <person name="Holsters M."/>
            <person name="Oyaizu H."/>
        </authorList>
    </citation>
    <scope>NUCLEOTIDE SEQUENCE [LARGE SCALE GENOMIC DNA]</scope>
    <source>
        <strain evidence="7">ATCC 43989 / DSM 5975 / JCM 20966 / LMG 6465 / NBRC 14845 / NCIMB 13405 / ORS 571</strain>
    </source>
</reference>
<evidence type="ECO:0000256" key="3">
    <source>
        <dbReference type="ARBA" id="ARBA00022729"/>
    </source>
</evidence>
<dbReference type="SUPFAM" id="SSF53850">
    <property type="entry name" value="Periplasmic binding protein-like II"/>
    <property type="match status" value="1"/>
</dbReference>
<dbReference type="RefSeq" id="WP_012171701.1">
    <property type="nucleotide sequence ID" value="NC_009937.1"/>
</dbReference>
<keyword evidence="7" id="KW-1185">Reference proteome</keyword>
<dbReference type="NCBIfam" id="TIGR01728">
    <property type="entry name" value="SsuA_fam"/>
    <property type="match status" value="1"/>
</dbReference>
<sequence>MSRPASLLARLAAAGGLLLAAFAPAAAEPVTIRIGYAAIGVDNRPYAEGTSAATARAGNYVEDAFAGNPDIKVEWYFFKGAGPAVNEAIANGQLDFAYQGDLPSIIGRANGLKTKLLLASGAHKPTYIAAPLNSGLTGIKDLKGRKVAVQLGTNNHLAFAKILKAYGVSERDLQIVNMDSASANAALASGDIDAAVGDTTLITLAEKKIAKIVYTTKGDDPRLGRYAHVLVTEAFEKAHPDLTQKVTTAFVKAAHWSSEEPNREALIALWGKSGTSTSVLTEFFSGETLKYRNTPLIDDLFIDQYTQAAAQSKAFGLLRRDVDLTGWFDTSYLNTALKELKLEGYWTPYGADGKPLGS</sequence>
<gene>
    <name evidence="6" type="ordered locus">AZC_3177</name>
</gene>
<evidence type="ECO:0000259" key="5">
    <source>
        <dbReference type="Pfam" id="PF09084"/>
    </source>
</evidence>
<dbReference type="Gene3D" id="3.40.190.10">
    <property type="entry name" value="Periplasmic binding protein-like II"/>
    <property type="match status" value="2"/>
</dbReference>
<evidence type="ECO:0000256" key="1">
    <source>
        <dbReference type="ARBA" id="ARBA00004418"/>
    </source>
</evidence>
<dbReference type="AlphaFoldDB" id="A8IC91"/>
<evidence type="ECO:0000256" key="2">
    <source>
        <dbReference type="ARBA" id="ARBA00022448"/>
    </source>
</evidence>
<dbReference type="STRING" id="438753.AZC_3177"/>
<dbReference type="GO" id="GO:0016020">
    <property type="term" value="C:membrane"/>
    <property type="evidence" value="ECO:0007669"/>
    <property type="project" value="InterPro"/>
</dbReference>
<dbReference type="PANTHER" id="PTHR30024">
    <property type="entry name" value="ALIPHATIC SULFONATES-BINDING PROTEIN-RELATED"/>
    <property type="match status" value="1"/>
</dbReference>
<evidence type="ECO:0000256" key="4">
    <source>
        <dbReference type="SAM" id="SignalP"/>
    </source>
</evidence>
<reference evidence="6 7" key="3">
    <citation type="journal article" date="2008" name="BMC Genomics">
        <title>The genome of the versatile nitrogen fixer Azorhizobium caulinodans ORS571.</title>
        <authorList>
            <person name="Lee KB."/>
            <person name="Backer P.D."/>
            <person name="Aono T."/>
            <person name="Liu CT."/>
            <person name="Suzuki S."/>
            <person name="Suzuki T."/>
            <person name="Kaneko T."/>
            <person name="Yamada M."/>
            <person name="Tabata S."/>
            <person name="Kupfer D.M."/>
            <person name="Najar F.Z."/>
            <person name="Wiley G.B."/>
            <person name="Roe B."/>
            <person name="Binnewies T.T."/>
            <person name="Ussery D.W."/>
            <person name="D'Haeze W."/>
            <person name="Herder J.D."/>
            <person name="Gevers D."/>
            <person name="Vereecke D."/>
            <person name="Holsters M."/>
            <person name="Oyaizu H."/>
        </authorList>
    </citation>
    <scope>NUCLEOTIDE SEQUENCE [LARGE SCALE GENOMIC DNA]</scope>
    <source>
        <strain evidence="7">ATCC 43989 / DSM 5975 / JCM 20966 / LMG 6465 / NBRC 14845 / NCIMB 13405 / ORS 571</strain>
    </source>
</reference>
<reference evidence="6 7" key="5">
    <citation type="journal article" date="2010" name="Appl. Environ. Microbiol.">
        <title>phrR-like gene praR of Azorhizobium caulinodans ORS571 is essential for symbiosis with Sesbania rostrata and is involved in expression of reb genes.</title>
        <authorList>
            <person name="Akiba N."/>
            <person name="Aono T."/>
            <person name="Toyazaki H."/>
            <person name="Sato S."/>
            <person name="Oyaizu H."/>
        </authorList>
    </citation>
    <scope>NUCLEOTIDE SEQUENCE [LARGE SCALE GENOMIC DNA]</scope>
    <source>
        <strain evidence="7">ATCC 43989 / DSM 5975 / JCM 20966 / LMG 6465 / NBRC 14845 / NCIMB 13405 / ORS 571</strain>
    </source>
</reference>
<dbReference type="KEGG" id="azc:AZC_3177"/>
<dbReference type="HOGENOM" id="CLU_028871_12_2_5"/>
<dbReference type="InterPro" id="IPR010067">
    <property type="entry name" value="ABC_SsuA_sub-bd"/>
</dbReference>
<feature type="chain" id="PRO_5002724313" evidence="4">
    <location>
        <begin position="28"/>
        <end position="358"/>
    </location>
</feature>